<name>A0A2B7ZLN6_9EURO</name>
<dbReference type="GO" id="GO:1901605">
    <property type="term" value="P:alpha-amino acid metabolic process"/>
    <property type="evidence" value="ECO:0007669"/>
    <property type="project" value="TreeGrafter"/>
</dbReference>
<keyword evidence="8" id="KW-1185">Reference proteome</keyword>
<protein>
    <submittedName>
        <fullName evidence="7">Tryptophan aminotransferase</fullName>
    </submittedName>
</protein>
<evidence type="ECO:0000313" key="8">
    <source>
        <dbReference type="Proteomes" id="UP000226031"/>
    </source>
</evidence>
<feature type="domain" description="Aminotransferase class I/classII large" evidence="6">
    <location>
        <begin position="81"/>
        <end position="408"/>
    </location>
</feature>
<accession>A0A2B7ZLN6</accession>
<dbReference type="SUPFAM" id="SSF53383">
    <property type="entry name" value="PLP-dependent transferases"/>
    <property type="match status" value="1"/>
</dbReference>
<evidence type="ECO:0000256" key="5">
    <source>
        <dbReference type="ARBA" id="ARBA00022898"/>
    </source>
</evidence>
<evidence type="ECO:0000256" key="1">
    <source>
        <dbReference type="ARBA" id="ARBA00001933"/>
    </source>
</evidence>
<evidence type="ECO:0000256" key="3">
    <source>
        <dbReference type="ARBA" id="ARBA00022576"/>
    </source>
</evidence>
<dbReference type="GO" id="GO:0030170">
    <property type="term" value="F:pyridoxal phosphate binding"/>
    <property type="evidence" value="ECO:0007669"/>
    <property type="project" value="InterPro"/>
</dbReference>
<dbReference type="PANTHER" id="PTHR42790">
    <property type="entry name" value="AMINOTRANSFERASE"/>
    <property type="match status" value="1"/>
</dbReference>
<dbReference type="CDD" id="cd00609">
    <property type="entry name" value="AAT_like"/>
    <property type="match status" value="1"/>
</dbReference>
<dbReference type="VEuPathDB" id="FungiDB:EMCG_08709"/>
<dbReference type="GO" id="GO:0008483">
    <property type="term" value="F:transaminase activity"/>
    <property type="evidence" value="ECO:0007669"/>
    <property type="project" value="UniProtKB-KW"/>
</dbReference>
<evidence type="ECO:0000259" key="6">
    <source>
        <dbReference type="Pfam" id="PF00155"/>
    </source>
</evidence>
<sequence>MGSIRDTPKGMAIDLKPLFSRRIQQWEPGAIRSLLPLESLAGMISLVAGKPDPETFPFAKISISLKGSNETTIVLKESLLREALQYGSPGGNAELIQWFKGLQKRVHGLPESNDWACCVGNGSQELIYRAFQAFTDLGDPVLLETHKNSSRGVIGFLKAAGHRLVEVNSDADGLDLSELQRTLSDWSEQRRRPRVLYTVPTGSNPTGRPSTESRKVEMLATLTIFINFEEVPSKRARRYLALEQEINGETGRVIRFDSLSKIVSSGMRLGFLMRPLPAVQKPSTSIHHPIPRPVPISTLGLSWIPQTLCESCQHLPTKRDAFTAAAERHLKGKAIWDTPTAGMFIWLTLRLLPYTDSFDLLSTKGMENGILAILGVAFILPNVRKTCQLRASYSLVTEVEMDEACQRIAPGALKSSYPRPEC</sequence>
<keyword evidence="5" id="KW-0663">Pyridoxal phosphate</keyword>
<dbReference type="STRING" id="73230.A0A2B7ZLN6"/>
<keyword evidence="3 7" id="KW-0032">Aminotransferase</keyword>
<dbReference type="PANTHER" id="PTHR42790:SF19">
    <property type="entry name" value="KYNURENINE_ALPHA-AMINOADIPATE AMINOTRANSFERASE, MITOCHONDRIAL"/>
    <property type="match status" value="1"/>
</dbReference>
<comment type="similarity">
    <text evidence="2">Belongs to the class-I pyridoxal-phosphate-dependent aminotransferase family.</text>
</comment>
<evidence type="ECO:0000313" key="7">
    <source>
        <dbReference type="EMBL" id="PGH34230.1"/>
    </source>
</evidence>
<dbReference type="InterPro" id="IPR015421">
    <property type="entry name" value="PyrdxlP-dep_Trfase_major"/>
</dbReference>
<proteinExistence type="inferred from homology"/>
<dbReference type="Proteomes" id="UP000226031">
    <property type="component" value="Unassembled WGS sequence"/>
</dbReference>
<dbReference type="InterPro" id="IPR050859">
    <property type="entry name" value="Class-I_PLP-dep_aminotransf"/>
</dbReference>
<dbReference type="Pfam" id="PF00155">
    <property type="entry name" value="Aminotran_1_2"/>
    <property type="match status" value="1"/>
</dbReference>
<dbReference type="EMBL" id="PDND01000044">
    <property type="protein sequence ID" value="PGH34230.1"/>
    <property type="molecule type" value="Genomic_DNA"/>
</dbReference>
<dbReference type="InterPro" id="IPR015424">
    <property type="entry name" value="PyrdxlP-dep_Trfase"/>
</dbReference>
<gene>
    <name evidence="7" type="ORF">GX50_02907</name>
</gene>
<dbReference type="InterPro" id="IPR004839">
    <property type="entry name" value="Aminotransferase_I/II_large"/>
</dbReference>
<evidence type="ECO:0000256" key="2">
    <source>
        <dbReference type="ARBA" id="ARBA00007441"/>
    </source>
</evidence>
<comment type="cofactor">
    <cofactor evidence="1">
        <name>pyridoxal 5'-phosphate</name>
        <dbReference type="ChEBI" id="CHEBI:597326"/>
    </cofactor>
</comment>
<organism evidence="7 8">
    <name type="scientific">[Emmonsia] crescens</name>
    <dbReference type="NCBI Taxonomy" id="73230"/>
    <lineage>
        <taxon>Eukaryota</taxon>
        <taxon>Fungi</taxon>
        <taxon>Dikarya</taxon>
        <taxon>Ascomycota</taxon>
        <taxon>Pezizomycotina</taxon>
        <taxon>Eurotiomycetes</taxon>
        <taxon>Eurotiomycetidae</taxon>
        <taxon>Onygenales</taxon>
        <taxon>Ajellomycetaceae</taxon>
        <taxon>Emergomyces</taxon>
    </lineage>
</organism>
<keyword evidence="4 7" id="KW-0808">Transferase</keyword>
<comment type="caution">
    <text evidence="7">The sequence shown here is derived from an EMBL/GenBank/DDBJ whole genome shotgun (WGS) entry which is preliminary data.</text>
</comment>
<dbReference type="Gene3D" id="3.40.640.10">
    <property type="entry name" value="Type I PLP-dependent aspartate aminotransferase-like (Major domain)"/>
    <property type="match status" value="2"/>
</dbReference>
<dbReference type="AlphaFoldDB" id="A0A2B7ZLN6"/>
<reference evidence="7 8" key="1">
    <citation type="submission" date="2017-10" db="EMBL/GenBank/DDBJ databases">
        <title>Comparative genomics in systemic dimorphic fungi from Ajellomycetaceae.</title>
        <authorList>
            <person name="Munoz J.F."/>
            <person name="Mcewen J.G."/>
            <person name="Clay O.K."/>
            <person name="Cuomo C.A."/>
        </authorList>
    </citation>
    <scope>NUCLEOTIDE SEQUENCE [LARGE SCALE GENOMIC DNA]</scope>
    <source>
        <strain evidence="7 8">UAMH4076</strain>
    </source>
</reference>
<evidence type="ECO:0000256" key="4">
    <source>
        <dbReference type="ARBA" id="ARBA00022679"/>
    </source>
</evidence>